<evidence type="ECO:0000313" key="1">
    <source>
        <dbReference type="EMBL" id="GMR46044.1"/>
    </source>
</evidence>
<dbReference type="EMBL" id="BTRK01000004">
    <property type="protein sequence ID" value="GMR46044.1"/>
    <property type="molecule type" value="Genomic_DNA"/>
</dbReference>
<dbReference type="AlphaFoldDB" id="A0AAN5CKG9"/>
<evidence type="ECO:0000313" key="2">
    <source>
        <dbReference type="Proteomes" id="UP001328107"/>
    </source>
</evidence>
<accession>A0AAN5CKG9</accession>
<name>A0AAN5CKG9_9BILA</name>
<gene>
    <name evidence="1" type="ORF">PMAYCL1PPCAC_16239</name>
</gene>
<dbReference type="Proteomes" id="UP001328107">
    <property type="component" value="Unassembled WGS sequence"/>
</dbReference>
<organism evidence="1 2">
    <name type="scientific">Pristionchus mayeri</name>
    <dbReference type="NCBI Taxonomy" id="1317129"/>
    <lineage>
        <taxon>Eukaryota</taxon>
        <taxon>Metazoa</taxon>
        <taxon>Ecdysozoa</taxon>
        <taxon>Nematoda</taxon>
        <taxon>Chromadorea</taxon>
        <taxon>Rhabditida</taxon>
        <taxon>Rhabditina</taxon>
        <taxon>Diplogasteromorpha</taxon>
        <taxon>Diplogasteroidea</taxon>
        <taxon>Neodiplogasteridae</taxon>
        <taxon>Pristionchus</taxon>
    </lineage>
</organism>
<keyword evidence="2" id="KW-1185">Reference proteome</keyword>
<feature type="non-terminal residue" evidence="1">
    <location>
        <position position="1"/>
    </location>
</feature>
<comment type="caution">
    <text evidence="1">The sequence shown here is derived from an EMBL/GenBank/DDBJ whole genome shotgun (WGS) entry which is preliminary data.</text>
</comment>
<proteinExistence type="predicted"/>
<sequence>QMRQIQTLTLENMRRWIDPLFPVPDRIDITDNVGKRPQLFDHNVAPSQVIVNSPDSKIRAIRSSAKHSRRTLDVNKLNRFTSKKHPAASEKNQQLDEMVQGQGWLEQTWDHFNTNEERTFKQVW</sequence>
<reference evidence="2" key="1">
    <citation type="submission" date="2022-10" db="EMBL/GenBank/DDBJ databases">
        <title>Genome assembly of Pristionchus species.</title>
        <authorList>
            <person name="Yoshida K."/>
            <person name="Sommer R.J."/>
        </authorList>
    </citation>
    <scope>NUCLEOTIDE SEQUENCE [LARGE SCALE GENOMIC DNA]</scope>
    <source>
        <strain evidence="2">RS5460</strain>
    </source>
</reference>
<feature type="non-terminal residue" evidence="1">
    <location>
        <position position="124"/>
    </location>
</feature>
<protein>
    <submittedName>
        <fullName evidence="1">Uncharacterized protein</fullName>
    </submittedName>
</protein>